<dbReference type="AlphaFoldDB" id="A0A833QY17"/>
<feature type="compositionally biased region" description="Polar residues" evidence="4">
    <location>
        <begin position="30"/>
        <end position="41"/>
    </location>
</feature>
<dbReference type="Proteomes" id="UP000623129">
    <property type="component" value="Unassembled WGS sequence"/>
</dbReference>
<comment type="caution">
    <text evidence="6">The sequence shown here is derived from an EMBL/GenBank/DDBJ whole genome shotgun (WGS) entry which is preliminary data.</text>
</comment>
<evidence type="ECO:0000313" key="6">
    <source>
        <dbReference type="EMBL" id="KAF3326809.1"/>
    </source>
</evidence>
<keyword evidence="3" id="KW-0539">Nucleus</keyword>
<feature type="region of interest" description="Disordered" evidence="4">
    <location>
        <begin position="62"/>
        <end position="83"/>
    </location>
</feature>
<evidence type="ECO:0000313" key="7">
    <source>
        <dbReference type="Proteomes" id="UP000623129"/>
    </source>
</evidence>
<dbReference type="PANTHER" id="PTHR33402:SF16">
    <property type="entry name" value="VQ MOTIF-CONTAINING PROTEIN 13-RELATED"/>
    <property type="match status" value="1"/>
</dbReference>
<evidence type="ECO:0000256" key="3">
    <source>
        <dbReference type="ARBA" id="ARBA00023242"/>
    </source>
</evidence>
<feature type="compositionally biased region" description="Low complexity" evidence="4">
    <location>
        <begin position="12"/>
        <end position="25"/>
    </location>
</feature>
<dbReference type="OrthoDB" id="776586at2759"/>
<evidence type="ECO:0000256" key="4">
    <source>
        <dbReference type="SAM" id="MobiDB-lite"/>
    </source>
</evidence>
<evidence type="ECO:0000259" key="5">
    <source>
        <dbReference type="Pfam" id="PF05678"/>
    </source>
</evidence>
<accession>A0A833QY17</accession>
<feature type="compositionally biased region" description="Low complexity" evidence="4">
    <location>
        <begin position="67"/>
        <end position="83"/>
    </location>
</feature>
<keyword evidence="7" id="KW-1185">Reference proteome</keyword>
<gene>
    <name evidence="6" type="ORF">FCM35_KLT08439</name>
</gene>
<keyword evidence="2" id="KW-0597">Phosphoprotein</keyword>
<proteinExistence type="predicted"/>
<dbReference type="InterPro" id="IPR008889">
    <property type="entry name" value="VQ"/>
</dbReference>
<comment type="subcellular location">
    <subcellularLocation>
        <location evidence="1">Nucleus</location>
    </subcellularLocation>
</comment>
<sequence length="209" mass="22100">MDVHKKDPNPNPNANPSLLPSALSPKPHDTNLNPNANPYPTTFVQADTSSFKQVVQLLTGSPHTVSAASKPTTPTGATAPKKTPFKPAQQLYERRAHTKNLRIIRPVNVMPASLSPLPGPKSPLLSPSMLDFPSLVLSPVTPLVPDPFNKPPAGSQAATFAEEKAIADKGFYLHPSPRGAEPPRLLPLFPVASPPAGSKAGCVSTPKHC</sequence>
<organism evidence="6 7">
    <name type="scientific">Carex littledalei</name>
    <dbReference type="NCBI Taxonomy" id="544730"/>
    <lineage>
        <taxon>Eukaryota</taxon>
        <taxon>Viridiplantae</taxon>
        <taxon>Streptophyta</taxon>
        <taxon>Embryophyta</taxon>
        <taxon>Tracheophyta</taxon>
        <taxon>Spermatophyta</taxon>
        <taxon>Magnoliopsida</taxon>
        <taxon>Liliopsida</taxon>
        <taxon>Poales</taxon>
        <taxon>Cyperaceae</taxon>
        <taxon>Cyperoideae</taxon>
        <taxon>Cariceae</taxon>
        <taxon>Carex</taxon>
        <taxon>Carex subgen. Euthyceras</taxon>
    </lineage>
</organism>
<dbReference type="EMBL" id="SWLB01000018">
    <property type="protein sequence ID" value="KAF3326809.1"/>
    <property type="molecule type" value="Genomic_DNA"/>
</dbReference>
<evidence type="ECO:0000256" key="1">
    <source>
        <dbReference type="ARBA" id="ARBA00004123"/>
    </source>
</evidence>
<dbReference type="PANTHER" id="PTHR33402">
    <property type="entry name" value="VQ MOTIF-CONTAINING PROTEIN 11-LIKE"/>
    <property type="match status" value="1"/>
</dbReference>
<feature type="domain" description="VQ" evidence="5">
    <location>
        <begin position="38"/>
        <end position="64"/>
    </location>
</feature>
<evidence type="ECO:0000256" key="2">
    <source>
        <dbReference type="ARBA" id="ARBA00022553"/>
    </source>
</evidence>
<protein>
    <submittedName>
        <fullName evidence="6">Vegetative cell wall protein gp1-like protein</fullName>
    </submittedName>
</protein>
<dbReference type="InterPro" id="IPR039611">
    <property type="entry name" value="VQ_4/11/13/19/31/33"/>
</dbReference>
<reference evidence="6" key="1">
    <citation type="submission" date="2020-01" db="EMBL/GenBank/DDBJ databases">
        <title>Genome sequence of Kobresia littledalei, the first chromosome-level genome in the family Cyperaceae.</title>
        <authorList>
            <person name="Qu G."/>
        </authorList>
    </citation>
    <scope>NUCLEOTIDE SEQUENCE</scope>
    <source>
        <strain evidence="6">C.B.Clarke</strain>
        <tissue evidence="6">Leaf</tissue>
    </source>
</reference>
<name>A0A833QY17_9POAL</name>
<feature type="region of interest" description="Disordered" evidence="4">
    <location>
        <begin position="1"/>
        <end position="41"/>
    </location>
</feature>
<dbReference type="Pfam" id="PF05678">
    <property type="entry name" value="VQ"/>
    <property type="match status" value="1"/>
</dbReference>
<dbReference type="GO" id="GO:0005634">
    <property type="term" value="C:nucleus"/>
    <property type="evidence" value="ECO:0007669"/>
    <property type="project" value="UniProtKB-SubCell"/>
</dbReference>